<evidence type="ECO:0000313" key="11">
    <source>
        <dbReference type="Proteomes" id="UP000184241"/>
    </source>
</evidence>
<evidence type="ECO:0000256" key="4">
    <source>
        <dbReference type="ARBA" id="ARBA00023015"/>
    </source>
</evidence>
<comment type="function">
    <text evidence="7">May play the central regulatory role in sporulation. It may be an element of the effector pathway responsible for the activation of sporulation genes in response to nutritional stress. Spo0A may act in concert with spo0H (a sigma factor) to control the expression of some genes that are critical to the sporulation process.</text>
</comment>
<evidence type="ECO:0000256" key="6">
    <source>
        <dbReference type="ARBA" id="ARBA00023163"/>
    </source>
</evidence>
<evidence type="ECO:0000256" key="5">
    <source>
        <dbReference type="ARBA" id="ARBA00023125"/>
    </source>
</evidence>
<reference evidence="10 11" key="1">
    <citation type="submission" date="2016-11" db="EMBL/GenBank/DDBJ databases">
        <authorList>
            <person name="Jaros S."/>
            <person name="Januszkiewicz K."/>
            <person name="Wedrychowicz H."/>
        </authorList>
    </citation>
    <scope>NUCLEOTIDE SEQUENCE [LARGE SCALE GENOMIC DNA]</scope>
    <source>
        <strain evidence="10 11">DSM 6191</strain>
    </source>
</reference>
<dbReference type="EMBL" id="FQXU01000011">
    <property type="protein sequence ID" value="SHI28237.1"/>
    <property type="molecule type" value="Genomic_DNA"/>
</dbReference>
<keyword evidence="5" id="KW-0238">DNA-binding</keyword>
<dbReference type="SMART" id="SM00448">
    <property type="entry name" value="REC"/>
    <property type="match status" value="1"/>
</dbReference>
<dbReference type="PANTHER" id="PTHR44591">
    <property type="entry name" value="STRESS RESPONSE REGULATOR PROTEIN 1"/>
    <property type="match status" value="1"/>
</dbReference>
<gene>
    <name evidence="10" type="ORF">SAMN02745941_03471</name>
</gene>
<evidence type="ECO:0000259" key="9">
    <source>
        <dbReference type="PROSITE" id="PS50110"/>
    </source>
</evidence>
<dbReference type="Gene3D" id="3.40.50.2300">
    <property type="match status" value="1"/>
</dbReference>
<evidence type="ECO:0000256" key="3">
    <source>
        <dbReference type="ARBA" id="ARBA00023012"/>
    </source>
</evidence>
<evidence type="ECO:0000256" key="2">
    <source>
        <dbReference type="ARBA" id="ARBA00022553"/>
    </source>
</evidence>
<keyword evidence="2 8" id="KW-0597">Phosphoprotein</keyword>
<feature type="domain" description="Response regulatory" evidence="9">
    <location>
        <begin position="4"/>
        <end position="122"/>
    </location>
</feature>
<proteinExistence type="predicted"/>
<evidence type="ECO:0000256" key="8">
    <source>
        <dbReference type="PROSITE-ProRule" id="PRU00169"/>
    </source>
</evidence>
<dbReference type="RefSeq" id="WP_073021510.1">
    <property type="nucleotide sequence ID" value="NZ_FQXU01000011.1"/>
</dbReference>
<evidence type="ECO:0000313" key="10">
    <source>
        <dbReference type="EMBL" id="SHI28237.1"/>
    </source>
</evidence>
<sequence>MKTKILIVDDEAPIRMLLEQTLEEIEEEFELYRAKDGEEGLKIIVQEKPDIVFLDVMMPGLTGYEVLDKIKDKDELKDIKIILLTAKGSTEEIKMSNRYNIHLYITKPFDPDFIVEKTLELLQ</sequence>
<dbReference type="SUPFAM" id="SSF52172">
    <property type="entry name" value="CheY-like"/>
    <property type="match status" value="1"/>
</dbReference>
<dbReference type="PANTHER" id="PTHR44591:SF3">
    <property type="entry name" value="RESPONSE REGULATORY DOMAIN-CONTAINING PROTEIN"/>
    <property type="match status" value="1"/>
</dbReference>
<evidence type="ECO:0000256" key="1">
    <source>
        <dbReference type="ARBA" id="ARBA00018672"/>
    </source>
</evidence>
<keyword evidence="6" id="KW-0804">Transcription</keyword>
<dbReference type="InterPro" id="IPR050595">
    <property type="entry name" value="Bact_response_regulator"/>
</dbReference>
<dbReference type="AlphaFoldDB" id="A0A1M5ZVB2"/>
<organism evidence="10 11">
    <name type="scientific">Clostridium intestinale DSM 6191</name>
    <dbReference type="NCBI Taxonomy" id="1121320"/>
    <lineage>
        <taxon>Bacteria</taxon>
        <taxon>Bacillati</taxon>
        <taxon>Bacillota</taxon>
        <taxon>Clostridia</taxon>
        <taxon>Eubacteriales</taxon>
        <taxon>Clostridiaceae</taxon>
        <taxon>Clostridium</taxon>
    </lineage>
</organism>
<dbReference type="FunFam" id="3.40.50.2300:FF:000001">
    <property type="entry name" value="DNA-binding response regulator PhoB"/>
    <property type="match status" value="1"/>
</dbReference>
<dbReference type="InterPro" id="IPR011006">
    <property type="entry name" value="CheY-like_superfamily"/>
</dbReference>
<dbReference type="Proteomes" id="UP000184241">
    <property type="component" value="Unassembled WGS sequence"/>
</dbReference>
<feature type="modified residue" description="4-aspartylphosphate" evidence="8">
    <location>
        <position position="55"/>
    </location>
</feature>
<dbReference type="Pfam" id="PF00072">
    <property type="entry name" value="Response_reg"/>
    <property type="match status" value="1"/>
</dbReference>
<dbReference type="GO" id="GO:0000160">
    <property type="term" value="P:phosphorelay signal transduction system"/>
    <property type="evidence" value="ECO:0007669"/>
    <property type="project" value="UniProtKB-KW"/>
</dbReference>
<evidence type="ECO:0000256" key="7">
    <source>
        <dbReference type="ARBA" id="ARBA00024867"/>
    </source>
</evidence>
<keyword evidence="3" id="KW-0902">Two-component regulatory system</keyword>
<name>A0A1M5ZVB2_9CLOT</name>
<keyword evidence="4" id="KW-0805">Transcription regulation</keyword>
<dbReference type="PROSITE" id="PS50110">
    <property type="entry name" value="RESPONSE_REGULATORY"/>
    <property type="match status" value="1"/>
</dbReference>
<protein>
    <recommendedName>
        <fullName evidence="1">Stage 0 sporulation protein A homolog</fullName>
    </recommendedName>
</protein>
<dbReference type="GO" id="GO:0003677">
    <property type="term" value="F:DNA binding"/>
    <property type="evidence" value="ECO:0007669"/>
    <property type="project" value="UniProtKB-KW"/>
</dbReference>
<accession>A0A1M5ZVB2</accession>
<dbReference type="InterPro" id="IPR001789">
    <property type="entry name" value="Sig_transdc_resp-reg_receiver"/>
</dbReference>